<dbReference type="InterPro" id="IPR025714">
    <property type="entry name" value="Methyltranfer_dom"/>
</dbReference>
<dbReference type="Pfam" id="PF13847">
    <property type="entry name" value="Methyltransf_31"/>
    <property type="match status" value="1"/>
</dbReference>
<dbReference type="InterPro" id="IPR026635">
    <property type="entry name" value="Efm4/METTL10"/>
</dbReference>
<feature type="region of interest" description="Disordered" evidence="6">
    <location>
        <begin position="1"/>
        <end position="22"/>
    </location>
</feature>
<feature type="region of interest" description="Disordered" evidence="6">
    <location>
        <begin position="38"/>
        <end position="94"/>
    </location>
</feature>
<evidence type="ECO:0000256" key="5">
    <source>
        <dbReference type="HAMAP-Rule" id="MF_03188"/>
    </source>
</evidence>
<evidence type="ECO:0000256" key="6">
    <source>
        <dbReference type="SAM" id="MobiDB-lite"/>
    </source>
</evidence>
<dbReference type="HAMAP" id="MF_03188">
    <property type="entry name" value="Methyltr_EFM4"/>
    <property type="match status" value="1"/>
</dbReference>
<dbReference type="SUPFAM" id="SSF53335">
    <property type="entry name" value="S-adenosyl-L-methionine-dependent methyltransferases"/>
    <property type="match status" value="1"/>
</dbReference>
<keyword evidence="3 5" id="KW-0808">Transferase</keyword>
<comment type="similarity">
    <text evidence="5">Belongs to the class I-like SAM-binding methyltransferase superfamily. EFM4 family.</text>
</comment>
<accession>A0A179UKW9</accession>
<dbReference type="GO" id="GO:0005737">
    <property type="term" value="C:cytoplasm"/>
    <property type="evidence" value="ECO:0007669"/>
    <property type="project" value="UniProtKB-SubCell"/>
</dbReference>
<dbReference type="Proteomes" id="UP000002038">
    <property type="component" value="Unassembled WGS sequence"/>
</dbReference>
<dbReference type="VEuPathDB" id="FungiDB:BDBG_04943"/>
<evidence type="ECO:0000256" key="3">
    <source>
        <dbReference type="ARBA" id="ARBA00022679"/>
    </source>
</evidence>
<gene>
    <name evidence="5" type="primary">EFM4</name>
    <name evidence="8" type="ORF">BDBG_04943</name>
</gene>
<feature type="compositionally biased region" description="Acidic residues" evidence="6">
    <location>
        <begin position="60"/>
        <end position="89"/>
    </location>
</feature>
<dbReference type="STRING" id="559298.A0A179UKW9"/>
<dbReference type="EMBL" id="GG657455">
    <property type="protein sequence ID" value="OAT08705.1"/>
    <property type="molecule type" value="Genomic_DNA"/>
</dbReference>
<name>A0A179UKW9_BLAGS</name>
<comment type="subcellular location">
    <subcellularLocation>
        <location evidence="5">Cytoplasm</location>
    </subcellularLocation>
</comment>
<sequence length="379" mass="41882">MSTLTHAEGVDGHPPHLEPSQLGTKEYWESFYDNSLSHLSSKQRARARARKGQSRTKDESEADDRNEEEDEKGADDDEYNGDEDGDDDPGTSWFIEHNAPEKVMRFLTSESFPLAPCNTTPSTQTQRQSQSQSQSQPQSQPQPQPNILDLGTGNGSMLALLRDEGGFTGGQMVGVDYSPKSIELARRLHHHRHDSSSTRDGGADTAARTTTSGTPAIRFEVWDVFDKRAVEELDWFPAAQGGFDIVLDKGTFDAISLSAEEVVVDVGGAARVGGAYRGVGGEENVDMKGSRVVQRRVCERYPGIVKGLVRKDGFLVVTSCNWTEEELIRWFTRREVGEGEAEEGGRLVVWDRVDYPKFRFGGQEGQGVCTICFRRVSGS</sequence>
<feature type="compositionally biased region" description="Low complexity" evidence="6">
    <location>
        <begin position="198"/>
        <end position="210"/>
    </location>
</feature>
<dbReference type="GO" id="GO:0016192">
    <property type="term" value="P:vesicle-mediated transport"/>
    <property type="evidence" value="ECO:0007669"/>
    <property type="project" value="UniProtKB-UniRule"/>
</dbReference>
<dbReference type="OrthoDB" id="10069295at2759"/>
<dbReference type="KEGG" id="bgh:BDBG_04943"/>
<dbReference type="InterPro" id="IPR029063">
    <property type="entry name" value="SAM-dependent_MTases_sf"/>
</dbReference>
<keyword evidence="5" id="KW-0813">Transport</keyword>
<dbReference type="AlphaFoldDB" id="A0A179UKW9"/>
<dbReference type="RefSeq" id="XP_002625079.1">
    <property type="nucleotide sequence ID" value="XM_002625033.1"/>
</dbReference>
<evidence type="ECO:0000256" key="2">
    <source>
        <dbReference type="ARBA" id="ARBA00022603"/>
    </source>
</evidence>
<dbReference type="EC" id="2.1.1.-" evidence="5"/>
<evidence type="ECO:0000256" key="4">
    <source>
        <dbReference type="ARBA" id="ARBA00022691"/>
    </source>
</evidence>
<feature type="region of interest" description="Disordered" evidence="6">
    <location>
        <begin position="113"/>
        <end position="154"/>
    </location>
</feature>
<keyword evidence="9" id="KW-1185">Reference proteome</keyword>
<dbReference type="CDD" id="cd02440">
    <property type="entry name" value="AdoMet_MTases"/>
    <property type="match status" value="1"/>
</dbReference>
<evidence type="ECO:0000313" key="9">
    <source>
        <dbReference type="Proteomes" id="UP000002038"/>
    </source>
</evidence>
<dbReference type="GO" id="GO:0032259">
    <property type="term" value="P:methylation"/>
    <property type="evidence" value="ECO:0007669"/>
    <property type="project" value="UniProtKB-KW"/>
</dbReference>
<evidence type="ECO:0000256" key="1">
    <source>
        <dbReference type="ARBA" id="ARBA00022490"/>
    </source>
</evidence>
<dbReference type="GO" id="GO:0016279">
    <property type="term" value="F:protein-lysine N-methyltransferase activity"/>
    <property type="evidence" value="ECO:0007669"/>
    <property type="project" value="UniProtKB-UniRule"/>
</dbReference>
<feature type="compositionally biased region" description="Low complexity" evidence="6">
    <location>
        <begin position="119"/>
        <end position="141"/>
    </location>
</feature>
<protein>
    <recommendedName>
        <fullName evidence="5">Protein-lysine N-methyltransferase EFM4</fullName>
        <ecNumber evidence="5">2.1.1.-</ecNumber>
    </recommendedName>
    <alternativeName>
        <fullName evidence="5">Elongation factor methyltransferase 4</fullName>
    </alternativeName>
</protein>
<evidence type="ECO:0000259" key="7">
    <source>
        <dbReference type="Pfam" id="PF13847"/>
    </source>
</evidence>
<proteinExistence type="inferred from homology"/>
<feature type="region of interest" description="Disordered" evidence="6">
    <location>
        <begin position="189"/>
        <end position="210"/>
    </location>
</feature>
<keyword evidence="4 5" id="KW-0949">S-adenosyl-L-methionine</keyword>
<dbReference type="Gene3D" id="3.40.50.150">
    <property type="entry name" value="Vaccinia Virus protein VP39"/>
    <property type="match status" value="1"/>
</dbReference>
<dbReference type="GeneID" id="8504733"/>
<evidence type="ECO:0000313" key="8">
    <source>
        <dbReference type="EMBL" id="OAT08705.1"/>
    </source>
</evidence>
<keyword evidence="2 5" id="KW-0489">Methyltransferase</keyword>
<dbReference type="PANTHER" id="PTHR12843:SF5">
    <property type="entry name" value="EEF1A LYSINE METHYLTRANSFERASE 2"/>
    <property type="match status" value="1"/>
</dbReference>
<comment type="function">
    <text evidence="5">S-adenosyl-L-methionine-dependent protein-lysine N-methyltransferase that mono- and dimethylates elongation factor 1-alpha at 'Lys-316'. May play a role in intracellular transport.</text>
</comment>
<dbReference type="PANTHER" id="PTHR12843">
    <property type="entry name" value="PROTEIN-LYSINE N-METHYLTRANSFERASE METTL10"/>
    <property type="match status" value="1"/>
</dbReference>
<organism evidence="8 9">
    <name type="scientific">Blastomyces gilchristii (strain SLH14081)</name>
    <name type="common">Blastomyces dermatitidis</name>
    <dbReference type="NCBI Taxonomy" id="559298"/>
    <lineage>
        <taxon>Eukaryota</taxon>
        <taxon>Fungi</taxon>
        <taxon>Dikarya</taxon>
        <taxon>Ascomycota</taxon>
        <taxon>Pezizomycotina</taxon>
        <taxon>Eurotiomycetes</taxon>
        <taxon>Eurotiomycetidae</taxon>
        <taxon>Onygenales</taxon>
        <taxon>Ajellomycetaceae</taxon>
        <taxon>Blastomyces</taxon>
    </lineage>
</organism>
<feature type="compositionally biased region" description="Basic residues" evidence="6">
    <location>
        <begin position="41"/>
        <end position="54"/>
    </location>
</feature>
<reference evidence="9" key="1">
    <citation type="journal article" date="2015" name="PLoS Genet.">
        <title>The dynamic genome and transcriptome of the human fungal pathogen Blastomyces and close relative Emmonsia.</title>
        <authorList>
            <person name="Munoz J.F."/>
            <person name="Gauthier G.M."/>
            <person name="Desjardins C.A."/>
            <person name="Gallo J.E."/>
            <person name="Holder J."/>
            <person name="Sullivan T.D."/>
            <person name="Marty A.J."/>
            <person name="Carmen J.C."/>
            <person name="Chen Z."/>
            <person name="Ding L."/>
            <person name="Gujja S."/>
            <person name="Magrini V."/>
            <person name="Misas E."/>
            <person name="Mitreva M."/>
            <person name="Priest M."/>
            <person name="Saif S."/>
            <person name="Whiston E.A."/>
            <person name="Young S."/>
            <person name="Zeng Q."/>
            <person name="Goldman W.E."/>
            <person name="Mardis E.R."/>
            <person name="Taylor J.W."/>
            <person name="McEwen J.G."/>
            <person name="Clay O.K."/>
            <person name="Klein B.S."/>
            <person name="Cuomo C.A."/>
        </authorList>
    </citation>
    <scope>NUCLEOTIDE SEQUENCE [LARGE SCALE GENOMIC DNA]</scope>
    <source>
        <strain evidence="9">SLH14081</strain>
    </source>
</reference>
<keyword evidence="1 5" id="KW-0963">Cytoplasm</keyword>
<feature type="domain" description="Methyltransferase" evidence="7">
    <location>
        <begin position="146"/>
        <end position="188"/>
    </location>
</feature>